<dbReference type="InterPro" id="IPR041588">
    <property type="entry name" value="Integrase_H2C2"/>
</dbReference>
<sequence>MMDRHPDECYASEDDDLNEDASGDDEEVAKNEEFSIEPEVDADMELNIMRTQEIIRDVDEVTAEDSKRAISKMRPYATVSFVKSLAYDMVLGLDFLSRNGAILRCNEDGFGVDFNEAVRVDDVAISAIAIEDANARLERLLAKHERVFRDEIGRINNYEYVIRVTSRAPFKSKTYPIADVHREKVRDHLLDLEKADIVERTATQYINPLVVVVKKTGEIRLCLDAREINKRMKNDHDQPPTIDEIFKRIGSRKLFTSLDVAKAFWQIPLREQDRKYTGFKFGNQTYVFKRLPFGLKTAGSSFTPAIVKTLGDDCDSFALIYLDDILIASDTLEEHLQHLDTILERLNRAGFRLNKSKCEFLRSRISFLGHTFDEVKVEMNNDTKSAIRNFPRPRNKKAVQSFLGLVNWDRRFVRNLANLTKPLENLLKKNEKFDWREEQQVAFVRIKEAFRDATSLFVIRSDRKFGIYVDASRTGLGARLYQYRESKPDEEATVAYASRSLRGAELNYTITELECLALVWALRKWHVMLLGRHIKVHTDHRALKFITSCADDSSRIARWVSFLREFDLQIEHIPGKDNVIADTLSRNISGGEEDSKPEIVKTIAAIDRPNDEVETGRWIEWIIEAQSIDDALRALPEVDPMHYEMRDEIVRVRVDNGDRIVVPEHIVWELIRRVHRYLLHFGTDKIVDFVKRFFAIGNLERIVRDVVASCCECIATKYYTRPTRGTEYYDLPDAPVGNDYPNLGCALLQRYARSDGDTYR</sequence>
<dbReference type="CDD" id="cd01647">
    <property type="entry name" value="RT_LTR"/>
    <property type="match status" value="1"/>
</dbReference>
<evidence type="ECO:0000256" key="2">
    <source>
        <dbReference type="ARBA" id="ARBA00022679"/>
    </source>
</evidence>
<dbReference type="Gene3D" id="3.10.10.10">
    <property type="entry name" value="HIV Type 1 Reverse Transcriptase, subunit A, domain 1"/>
    <property type="match status" value="1"/>
</dbReference>
<evidence type="ECO:0000259" key="9">
    <source>
        <dbReference type="PROSITE" id="PS50878"/>
    </source>
</evidence>
<proteinExistence type="predicted"/>
<dbReference type="Gene3D" id="1.10.340.70">
    <property type="match status" value="1"/>
</dbReference>
<reference evidence="10 11" key="1">
    <citation type="submission" date="2015-04" db="EMBL/GenBank/DDBJ databases">
        <title>Lasius niger genome sequencing.</title>
        <authorList>
            <person name="Konorov E.A."/>
            <person name="Nikitin M.A."/>
            <person name="Kirill M.V."/>
            <person name="Chang P."/>
        </authorList>
    </citation>
    <scope>NUCLEOTIDE SEQUENCE [LARGE SCALE GENOMIC DNA]</scope>
    <source>
        <tissue evidence="10">Whole</tissue>
    </source>
</reference>
<feature type="compositionally biased region" description="Acidic residues" evidence="8">
    <location>
        <begin position="10"/>
        <end position="27"/>
    </location>
</feature>
<dbReference type="GO" id="GO:0003964">
    <property type="term" value="F:RNA-directed DNA polymerase activity"/>
    <property type="evidence" value="ECO:0007669"/>
    <property type="project" value="UniProtKB-KW"/>
</dbReference>
<dbReference type="SUPFAM" id="SSF56672">
    <property type="entry name" value="DNA/RNA polymerases"/>
    <property type="match status" value="1"/>
</dbReference>
<dbReference type="EC" id="2.7.7.49" evidence="1"/>
<dbReference type="Pfam" id="PF00078">
    <property type="entry name" value="RVT_1"/>
    <property type="match status" value="1"/>
</dbReference>
<evidence type="ECO:0000256" key="5">
    <source>
        <dbReference type="ARBA" id="ARBA00022759"/>
    </source>
</evidence>
<dbReference type="GO" id="GO:0004519">
    <property type="term" value="F:endonuclease activity"/>
    <property type="evidence" value="ECO:0007669"/>
    <property type="project" value="UniProtKB-KW"/>
</dbReference>
<dbReference type="PANTHER" id="PTHR37984">
    <property type="entry name" value="PROTEIN CBG26694"/>
    <property type="match status" value="1"/>
</dbReference>
<dbReference type="PaxDb" id="67767-A0A0J7KVE2"/>
<dbReference type="STRING" id="67767.A0A0J7KVE2"/>
<keyword evidence="4" id="KW-0540">Nuclease</keyword>
<protein>
    <recommendedName>
        <fullName evidence="1">RNA-directed DNA polymerase</fullName>
        <ecNumber evidence="1">2.7.7.49</ecNumber>
    </recommendedName>
</protein>
<keyword evidence="6" id="KW-0378">Hydrolase</keyword>
<dbReference type="FunFam" id="3.10.20.370:FF:000001">
    <property type="entry name" value="Retrovirus-related Pol polyprotein from transposon 17.6-like protein"/>
    <property type="match status" value="1"/>
</dbReference>
<dbReference type="InterPro" id="IPR041373">
    <property type="entry name" value="RT_RNaseH"/>
</dbReference>
<keyword evidence="7" id="KW-0695">RNA-directed DNA polymerase</keyword>
<dbReference type="FunFam" id="3.30.70.270:FF:000020">
    <property type="entry name" value="Transposon Tf2-6 polyprotein-like Protein"/>
    <property type="match status" value="1"/>
</dbReference>
<dbReference type="InterPro" id="IPR050951">
    <property type="entry name" value="Retrovirus_Pol_polyprotein"/>
</dbReference>
<dbReference type="Pfam" id="PF17921">
    <property type="entry name" value="Integrase_H2C2"/>
    <property type="match status" value="1"/>
</dbReference>
<dbReference type="EMBL" id="LBMM01002698">
    <property type="protein sequence ID" value="KMQ94467.1"/>
    <property type="molecule type" value="Genomic_DNA"/>
</dbReference>
<keyword evidence="11" id="KW-1185">Reference proteome</keyword>
<dbReference type="Proteomes" id="UP000036403">
    <property type="component" value="Unassembled WGS sequence"/>
</dbReference>
<dbReference type="OrthoDB" id="5982854at2759"/>
<dbReference type="Pfam" id="PF17917">
    <property type="entry name" value="RT_RNaseH"/>
    <property type="match status" value="1"/>
</dbReference>
<evidence type="ECO:0000256" key="7">
    <source>
        <dbReference type="ARBA" id="ARBA00022918"/>
    </source>
</evidence>
<feature type="region of interest" description="Disordered" evidence="8">
    <location>
        <begin position="1"/>
        <end position="32"/>
    </location>
</feature>
<dbReference type="InterPro" id="IPR043502">
    <property type="entry name" value="DNA/RNA_pol_sf"/>
</dbReference>
<dbReference type="CDD" id="cd09274">
    <property type="entry name" value="RNase_HI_RT_Ty3"/>
    <property type="match status" value="1"/>
</dbReference>
<dbReference type="PANTHER" id="PTHR37984:SF5">
    <property type="entry name" value="PROTEIN NYNRIN-LIKE"/>
    <property type="match status" value="1"/>
</dbReference>
<keyword evidence="3" id="KW-0548">Nucleotidyltransferase</keyword>
<dbReference type="GO" id="GO:0016787">
    <property type="term" value="F:hydrolase activity"/>
    <property type="evidence" value="ECO:0007669"/>
    <property type="project" value="UniProtKB-KW"/>
</dbReference>
<dbReference type="Gene3D" id="3.30.70.270">
    <property type="match status" value="2"/>
</dbReference>
<evidence type="ECO:0000256" key="6">
    <source>
        <dbReference type="ARBA" id="ARBA00022801"/>
    </source>
</evidence>
<evidence type="ECO:0000256" key="1">
    <source>
        <dbReference type="ARBA" id="ARBA00012493"/>
    </source>
</evidence>
<evidence type="ECO:0000256" key="8">
    <source>
        <dbReference type="SAM" id="MobiDB-lite"/>
    </source>
</evidence>
<dbReference type="AlphaFoldDB" id="A0A0J7KVE2"/>
<gene>
    <name evidence="10" type="ORF">RF55_5384</name>
</gene>
<accession>A0A0J7KVE2</accession>
<keyword evidence="2" id="KW-0808">Transferase</keyword>
<keyword evidence="5" id="KW-0255">Endonuclease</keyword>
<dbReference type="InterPro" id="IPR043128">
    <property type="entry name" value="Rev_trsase/Diguanyl_cyclase"/>
</dbReference>
<comment type="caution">
    <text evidence="10">The sequence shown here is derived from an EMBL/GenBank/DDBJ whole genome shotgun (WGS) entry which is preliminary data.</text>
</comment>
<organism evidence="10 11">
    <name type="scientific">Lasius niger</name>
    <name type="common">Black garden ant</name>
    <dbReference type="NCBI Taxonomy" id="67767"/>
    <lineage>
        <taxon>Eukaryota</taxon>
        <taxon>Metazoa</taxon>
        <taxon>Ecdysozoa</taxon>
        <taxon>Arthropoda</taxon>
        <taxon>Hexapoda</taxon>
        <taxon>Insecta</taxon>
        <taxon>Pterygota</taxon>
        <taxon>Neoptera</taxon>
        <taxon>Endopterygota</taxon>
        <taxon>Hymenoptera</taxon>
        <taxon>Apocrita</taxon>
        <taxon>Aculeata</taxon>
        <taxon>Formicoidea</taxon>
        <taxon>Formicidae</taxon>
        <taxon>Formicinae</taxon>
        <taxon>Lasius</taxon>
        <taxon>Lasius</taxon>
    </lineage>
</organism>
<evidence type="ECO:0000313" key="11">
    <source>
        <dbReference type="Proteomes" id="UP000036403"/>
    </source>
</evidence>
<feature type="domain" description="Reverse transcriptase" evidence="9">
    <location>
        <begin position="193"/>
        <end position="372"/>
    </location>
</feature>
<evidence type="ECO:0000256" key="4">
    <source>
        <dbReference type="ARBA" id="ARBA00022722"/>
    </source>
</evidence>
<evidence type="ECO:0000313" key="10">
    <source>
        <dbReference type="EMBL" id="KMQ94467.1"/>
    </source>
</evidence>
<name>A0A0J7KVE2_LASNI</name>
<dbReference type="InterPro" id="IPR000477">
    <property type="entry name" value="RT_dom"/>
</dbReference>
<dbReference type="PROSITE" id="PS50878">
    <property type="entry name" value="RT_POL"/>
    <property type="match status" value="1"/>
</dbReference>
<evidence type="ECO:0000256" key="3">
    <source>
        <dbReference type="ARBA" id="ARBA00022695"/>
    </source>
</evidence>